<accession>A0AAV4HA65</accession>
<comment type="caution">
    <text evidence="2">The sequence shown here is derived from an EMBL/GenBank/DDBJ whole genome shotgun (WGS) entry which is preliminary data.</text>
</comment>
<dbReference type="AlphaFoldDB" id="A0AAV4HA65"/>
<evidence type="ECO:0000313" key="2">
    <source>
        <dbReference type="EMBL" id="GFR93651.1"/>
    </source>
</evidence>
<dbReference type="Proteomes" id="UP000762676">
    <property type="component" value="Unassembled WGS sequence"/>
</dbReference>
<organism evidence="2 3">
    <name type="scientific">Elysia marginata</name>
    <dbReference type="NCBI Taxonomy" id="1093978"/>
    <lineage>
        <taxon>Eukaryota</taxon>
        <taxon>Metazoa</taxon>
        <taxon>Spiralia</taxon>
        <taxon>Lophotrochozoa</taxon>
        <taxon>Mollusca</taxon>
        <taxon>Gastropoda</taxon>
        <taxon>Heterobranchia</taxon>
        <taxon>Euthyneura</taxon>
        <taxon>Panpulmonata</taxon>
        <taxon>Sacoglossa</taxon>
        <taxon>Placobranchoidea</taxon>
        <taxon>Plakobranchidae</taxon>
        <taxon>Elysia</taxon>
    </lineage>
</organism>
<evidence type="ECO:0000313" key="3">
    <source>
        <dbReference type="Proteomes" id="UP000762676"/>
    </source>
</evidence>
<name>A0AAV4HA65_9GAST</name>
<sequence>MQGRKKKETITELHELKDHVNYDGDRQLNYRESNEGMRGSIRKVVVVVAVVIVVVLKVVVVVVVKMVVVVVVVS</sequence>
<keyword evidence="3" id="KW-1185">Reference proteome</keyword>
<keyword evidence="1" id="KW-0472">Membrane</keyword>
<protein>
    <submittedName>
        <fullName evidence="2">Uncharacterized protein</fullName>
    </submittedName>
</protein>
<dbReference type="EMBL" id="BMAT01001843">
    <property type="protein sequence ID" value="GFR93651.1"/>
    <property type="molecule type" value="Genomic_DNA"/>
</dbReference>
<keyword evidence="1" id="KW-0812">Transmembrane</keyword>
<feature type="transmembrane region" description="Helical" evidence="1">
    <location>
        <begin position="44"/>
        <end position="73"/>
    </location>
</feature>
<evidence type="ECO:0000256" key="1">
    <source>
        <dbReference type="SAM" id="Phobius"/>
    </source>
</evidence>
<gene>
    <name evidence="2" type="ORF">ElyMa_000898600</name>
</gene>
<proteinExistence type="predicted"/>
<keyword evidence="1" id="KW-1133">Transmembrane helix</keyword>
<reference evidence="2 3" key="1">
    <citation type="journal article" date="2021" name="Elife">
        <title>Chloroplast acquisition without the gene transfer in kleptoplastic sea slugs, Plakobranchus ocellatus.</title>
        <authorList>
            <person name="Maeda T."/>
            <person name="Takahashi S."/>
            <person name="Yoshida T."/>
            <person name="Shimamura S."/>
            <person name="Takaki Y."/>
            <person name="Nagai Y."/>
            <person name="Toyoda A."/>
            <person name="Suzuki Y."/>
            <person name="Arimoto A."/>
            <person name="Ishii H."/>
            <person name="Satoh N."/>
            <person name="Nishiyama T."/>
            <person name="Hasebe M."/>
            <person name="Maruyama T."/>
            <person name="Minagawa J."/>
            <person name="Obokata J."/>
            <person name="Shigenobu S."/>
        </authorList>
    </citation>
    <scope>NUCLEOTIDE SEQUENCE [LARGE SCALE GENOMIC DNA]</scope>
</reference>